<feature type="signal peptide" evidence="1">
    <location>
        <begin position="1"/>
        <end position="19"/>
    </location>
</feature>
<protein>
    <submittedName>
        <fullName evidence="2">Thioredoxin family protein</fullName>
    </submittedName>
</protein>
<dbReference type="Gene3D" id="3.40.30.10">
    <property type="entry name" value="Glutaredoxin"/>
    <property type="match status" value="1"/>
</dbReference>
<dbReference type="RefSeq" id="WP_266069476.1">
    <property type="nucleotide sequence ID" value="NZ_JAPJDA010000012.1"/>
</dbReference>
<dbReference type="Proteomes" id="UP001148482">
    <property type="component" value="Unassembled WGS sequence"/>
</dbReference>
<comment type="caution">
    <text evidence="2">The sequence shown here is derived from an EMBL/GenBank/DDBJ whole genome shotgun (WGS) entry which is preliminary data.</text>
</comment>
<dbReference type="EMBL" id="JAPJDA010000012">
    <property type="protein sequence ID" value="MCX2838207.1"/>
    <property type="molecule type" value="Genomic_DNA"/>
</dbReference>
<gene>
    <name evidence="2" type="ORF">OQ279_08560</name>
</gene>
<sequence>MKIFLYLLLLITASNCGNTGNTENEQKTTEPVSQEEEAGNLIGEINFEDLQQAPYSAWFDPMYQSYKPGEEALSTIKENINEYDIMMFMGTWCADSQREVPKFYKLLELSDYDLDRLQVMAVREDKTLPNEMEQEYDVIYVPTIIFFKDGEEVGRFVEYPQEELEDDIAKIVSGQEYKHSYE</sequence>
<accession>A0A9X3I1R6</accession>
<name>A0A9X3I1R6_9FLAO</name>
<dbReference type="Pfam" id="PF14595">
    <property type="entry name" value="Thioredoxin_9"/>
    <property type="match status" value="1"/>
</dbReference>
<evidence type="ECO:0000313" key="2">
    <source>
        <dbReference type="EMBL" id="MCX2838207.1"/>
    </source>
</evidence>
<dbReference type="SUPFAM" id="SSF52833">
    <property type="entry name" value="Thioredoxin-like"/>
    <property type="match status" value="1"/>
</dbReference>
<proteinExistence type="predicted"/>
<keyword evidence="3" id="KW-1185">Reference proteome</keyword>
<dbReference type="InterPro" id="IPR036249">
    <property type="entry name" value="Thioredoxin-like_sf"/>
</dbReference>
<organism evidence="2 3">
    <name type="scientific">Salinimicrobium profundisediminis</name>
    <dbReference type="NCBI Taxonomy" id="2994553"/>
    <lineage>
        <taxon>Bacteria</taxon>
        <taxon>Pseudomonadati</taxon>
        <taxon>Bacteroidota</taxon>
        <taxon>Flavobacteriia</taxon>
        <taxon>Flavobacteriales</taxon>
        <taxon>Flavobacteriaceae</taxon>
        <taxon>Salinimicrobium</taxon>
    </lineage>
</organism>
<feature type="chain" id="PRO_5040979315" evidence="1">
    <location>
        <begin position="20"/>
        <end position="182"/>
    </location>
</feature>
<evidence type="ECO:0000256" key="1">
    <source>
        <dbReference type="SAM" id="SignalP"/>
    </source>
</evidence>
<reference evidence="2" key="1">
    <citation type="submission" date="2022-11" db="EMBL/GenBank/DDBJ databases">
        <title>Salinimicrobium profundisediminis sp. nov., isolated from deep-sea sediment of the Mariana Trench.</title>
        <authorList>
            <person name="Fu H."/>
        </authorList>
    </citation>
    <scope>NUCLEOTIDE SEQUENCE</scope>
    <source>
        <strain evidence="2">MT39</strain>
    </source>
</reference>
<keyword evidence="1" id="KW-0732">Signal</keyword>
<evidence type="ECO:0000313" key="3">
    <source>
        <dbReference type="Proteomes" id="UP001148482"/>
    </source>
</evidence>
<dbReference type="AlphaFoldDB" id="A0A9X3I1R6"/>
<dbReference type="CDD" id="cd02947">
    <property type="entry name" value="TRX_family"/>
    <property type="match status" value="1"/>
</dbReference>